<reference evidence="4" key="1">
    <citation type="submission" date="2017-10" db="EMBL/GenBank/DDBJ databases">
        <title>Transcriptome Assembly of Sugarcane Aphid Adults.</title>
        <authorList>
            <person name="Scully E.D."/>
            <person name="Palmer N.A."/>
            <person name="Geib S.M."/>
            <person name="Sarath G."/>
            <person name="Sattler S.E."/>
        </authorList>
    </citation>
    <scope>NUCLEOTIDE SEQUENCE</scope>
    <source>
        <tissue evidence="4">Whole body</tissue>
    </source>
</reference>
<evidence type="ECO:0000259" key="1">
    <source>
        <dbReference type="Pfam" id="PF12017"/>
    </source>
</evidence>
<feature type="domain" description="Transposable element P transposase-like RNase H" evidence="2">
    <location>
        <begin position="100"/>
        <end position="230"/>
    </location>
</feature>
<gene>
    <name evidence="4" type="primary">T_0</name>
</gene>
<dbReference type="Pfam" id="PF21787">
    <property type="entry name" value="TNP-like_RNaseH_N"/>
    <property type="match status" value="1"/>
</dbReference>
<dbReference type="Pfam" id="PF12017">
    <property type="entry name" value="Tnp_P_element"/>
    <property type="match status" value="1"/>
</dbReference>
<evidence type="ECO:0000259" key="3">
    <source>
        <dbReference type="Pfam" id="PF21788"/>
    </source>
</evidence>
<name>A0A2H8TYS2_9HEMI</name>
<sequence length="405" mass="46386">MSNSKASLKSKLSVAKKFITSNIYKGFQEKINKITLEFIESQVGNQHKKLNGRRYTLNDKIFALSIFKTSPKAYKFLSKIFALPCETTLNNLLAKIPFIPGINSHIEENMKYQVKQLKPMDRTCIILFDEMALEPGLKYDKKNDLMFGFEHFGKTVTNKFSDHVLVFMIKGVSKKWKQPYAYYFCQGTTKTNQLITCIKEVVKSVKSTGLNIIASVCDQGPTNRSAINYLLNETEVYYKNKEMHRVAYEIDNVEIIPIYDVPHLTKCLRNNLLTKDLEFVMNGKKLQASWNHIIELFNIDKANENYEIRALPKLTEAHVYPYKQKMKVCLATQVFSQRVSSVMKLLSRPMFQNNKLKGSDGTADLLLFVDKTFDSLNASRSIPDASKPLSGAIKIESEDVHLNHC</sequence>
<dbReference type="EMBL" id="GFXV01007611">
    <property type="protein sequence ID" value="MBW19416.1"/>
    <property type="molecule type" value="Transcribed_RNA"/>
</dbReference>
<proteinExistence type="predicted"/>
<dbReference type="AlphaFoldDB" id="A0A2H8TYS2"/>
<dbReference type="InterPro" id="IPR048366">
    <property type="entry name" value="TNP-like_GBD"/>
</dbReference>
<evidence type="ECO:0000313" key="4">
    <source>
        <dbReference type="EMBL" id="MBW19416.1"/>
    </source>
</evidence>
<dbReference type="InterPro" id="IPR048365">
    <property type="entry name" value="TNP-like_RNaseH_N"/>
</dbReference>
<feature type="domain" description="THAP9-like helix-turn-helix" evidence="1">
    <location>
        <begin position="16"/>
        <end position="90"/>
    </location>
</feature>
<protein>
    <submittedName>
        <fullName evidence="4">Transposable element P transposase</fullName>
    </submittedName>
</protein>
<accession>A0A2H8TYS2</accession>
<dbReference type="OrthoDB" id="6602504at2759"/>
<dbReference type="Pfam" id="PF21788">
    <property type="entry name" value="TNP-like_GBD"/>
    <property type="match status" value="1"/>
</dbReference>
<evidence type="ECO:0000259" key="2">
    <source>
        <dbReference type="Pfam" id="PF21787"/>
    </source>
</evidence>
<organism evidence="4">
    <name type="scientific">Melanaphis sacchari</name>
    <dbReference type="NCBI Taxonomy" id="742174"/>
    <lineage>
        <taxon>Eukaryota</taxon>
        <taxon>Metazoa</taxon>
        <taxon>Ecdysozoa</taxon>
        <taxon>Arthropoda</taxon>
        <taxon>Hexapoda</taxon>
        <taxon>Insecta</taxon>
        <taxon>Pterygota</taxon>
        <taxon>Neoptera</taxon>
        <taxon>Paraneoptera</taxon>
        <taxon>Hemiptera</taxon>
        <taxon>Sternorrhyncha</taxon>
        <taxon>Aphidomorpha</taxon>
        <taxon>Aphidoidea</taxon>
        <taxon>Aphididae</taxon>
        <taxon>Aphidini</taxon>
        <taxon>Melanaphis</taxon>
    </lineage>
</organism>
<feature type="domain" description="Transposable element P transposase-like GTP-binding insertion" evidence="3">
    <location>
        <begin position="263"/>
        <end position="380"/>
    </location>
</feature>
<dbReference type="InterPro" id="IPR021896">
    <property type="entry name" value="THAP9-like_HTH"/>
</dbReference>